<dbReference type="EMBL" id="JAXOVC010000005">
    <property type="protein sequence ID" value="KAK4500947.1"/>
    <property type="molecule type" value="Genomic_DNA"/>
</dbReference>
<keyword evidence="1" id="KW-0732">Signal</keyword>
<organism evidence="2 3">
    <name type="scientific">Zasmidium cellare</name>
    <name type="common">Wine cellar mold</name>
    <name type="synonym">Racodium cellare</name>
    <dbReference type="NCBI Taxonomy" id="395010"/>
    <lineage>
        <taxon>Eukaryota</taxon>
        <taxon>Fungi</taxon>
        <taxon>Dikarya</taxon>
        <taxon>Ascomycota</taxon>
        <taxon>Pezizomycotina</taxon>
        <taxon>Dothideomycetes</taxon>
        <taxon>Dothideomycetidae</taxon>
        <taxon>Mycosphaerellales</taxon>
        <taxon>Mycosphaerellaceae</taxon>
        <taxon>Zasmidium</taxon>
    </lineage>
</organism>
<dbReference type="Proteomes" id="UP001305779">
    <property type="component" value="Unassembled WGS sequence"/>
</dbReference>
<reference evidence="2 3" key="1">
    <citation type="journal article" date="2023" name="G3 (Bethesda)">
        <title>A chromosome-level genome assembly of Zasmidium syzygii isolated from banana leaves.</title>
        <authorList>
            <person name="van Westerhoven A.C."/>
            <person name="Mehrabi R."/>
            <person name="Talebi R."/>
            <person name="Steentjes M.B.F."/>
            <person name="Corcolon B."/>
            <person name="Chong P.A."/>
            <person name="Kema G.H.J."/>
            <person name="Seidl M.F."/>
        </authorList>
    </citation>
    <scope>NUCLEOTIDE SEQUENCE [LARGE SCALE GENOMIC DNA]</scope>
    <source>
        <strain evidence="2 3">P124</strain>
    </source>
</reference>
<comment type="caution">
    <text evidence="2">The sequence shown here is derived from an EMBL/GenBank/DDBJ whole genome shotgun (WGS) entry which is preliminary data.</text>
</comment>
<evidence type="ECO:0000313" key="3">
    <source>
        <dbReference type="Proteomes" id="UP001305779"/>
    </source>
</evidence>
<evidence type="ECO:0000313" key="2">
    <source>
        <dbReference type="EMBL" id="KAK4500947.1"/>
    </source>
</evidence>
<sequence>MIASALCVLIGAVPIAIPQDDTAIGNVGNIIDGSLNPNITDNGSGNTIASIGDIDVDPTVDVR</sequence>
<proteinExistence type="predicted"/>
<gene>
    <name evidence="2" type="ORF">PRZ48_006753</name>
</gene>
<keyword evidence="3" id="KW-1185">Reference proteome</keyword>
<accession>A0ABR0EHG2</accession>
<evidence type="ECO:0000256" key="1">
    <source>
        <dbReference type="SAM" id="SignalP"/>
    </source>
</evidence>
<protein>
    <submittedName>
        <fullName evidence="2">Uncharacterized protein</fullName>
    </submittedName>
</protein>
<feature type="signal peptide" evidence="1">
    <location>
        <begin position="1"/>
        <end position="18"/>
    </location>
</feature>
<feature type="chain" id="PRO_5045438987" evidence="1">
    <location>
        <begin position="19"/>
        <end position="63"/>
    </location>
</feature>
<name>A0ABR0EHG2_ZASCE</name>